<evidence type="ECO:0000313" key="4">
    <source>
        <dbReference type="Proteomes" id="UP001465426"/>
    </source>
</evidence>
<dbReference type="SUPFAM" id="SSF51182">
    <property type="entry name" value="RmlC-like cupins"/>
    <property type="match status" value="1"/>
</dbReference>
<evidence type="ECO:0000259" key="2">
    <source>
        <dbReference type="PROSITE" id="PS50943"/>
    </source>
</evidence>
<evidence type="ECO:0000256" key="1">
    <source>
        <dbReference type="ARBA" id="ARBA00023125"/>
    </source>
</evidence>
<organism evidence="3 4">
    <name type="scientific">Niallia hominis</name>
    <dbReference type="NCBI Taxonomy" id="3133173"/>
    <lineage>
        <taxon>Bacteria</taxon>
        <taxon>Bacillati</taxon>
        <taxon>Bacillota</taxon>
        <taxon>Bacilli</taxon>
        <taxon>Bacillales</taxon>
        <taxon>Bacillaceae</taxon>
        <taxon>Niallia</taxon>
    </lineage>
</organism>
<gene>
    <name evidence="3" type="ORF">WMO63_22240</name>
</gene>
<dbReference type="Gene3D" id="1.10.260.40">
    <property type="entry name" value="lambda repressor-like DNA-binding domains"/>
    <property type="match status" value="1"/>
</dbReference>
<dbReference type="CDD" id="cd02209">
    <property type="entry name" value="cupin_XRE_C"/>
    <property type="match status" value="1"/>
</dbReference>
<dbReference type="InterPro" id="IPR001387">
    <property type="entry name" value="Cro/C1-type_HTH"/>
</dbReference>
<sequence>MNREIDDSKQVVIQVGAVLKKLRKERQLSLENLSEISGVSKLTLGNIERGETNPTIGVLWKISKSLSIPLMALFSSGSSVNVSRAGSGLRIFGDDGNWAVEPIFQNPNPNNEIEMCRAYLQPHSSYYPERHHPNTTELATVMAGTITINVNKESYILNEYDSISFDANETHSYINETNDVVVLHILLKYGV</sequence>
<accession>A0ABV1F4S1</accession>
<keyword evidence="4" id="KW-1185">Reference proteome</keyword>
<dbReference type="InterPro" id="IPR014710">
    <property type="entry name" value="RmlC-like_jellyroll"/>
</dbReference>
<dbReference type="EMBL" id="JBBMFN010000098">
    <property type="protein sequence ID" value="MEQ2468375.1"/>
    <property type="molecule type" value="Genomic_DNA"/>
</dbReference>
<dbReference type="RefSeq" id="WP_109769210.1">
    <property type="nucleotide sequence ID" value="NZ_JBBMFN010000098.1"/>
</dbReference>
<dbReference type="Pfam" id="PF01381">
    <property type="entry name" value="HTH_3"/>
    <property type="match status" value="1"/>
</dbReference>
<proteinExistence type="predicted"/>
<comment type="caution">
    <text evidence="3">The sequence shown here is derived from an EMBL/GenBank/DDBJ whole genome shotgun (WGS) entry which is preliminary data.</text>
</comment>
<dbReference type="Gene3D" id="2.60.120.10">
    <property type="entry name" value="Jelly Rolls"/>
    <property type="match status" value="1"/>
</dbReference>
<dbReference type="CDD" id="cd00093">
    <property type="entry name" value="HTH_XRE"/>
    <property type="match status" value="1"/>
</dbReference>
<protein>
    <submittedName>
        <fullName evidence="3">Helix-turn-helix domain-containing protein</fullName>
    </submittedName>
</protein>
<dbReference type="Pfam" id="PF07883">
    <property type="entry name" value="Cupin_2"/>
    <property type="match status" value="1"/>
</dbReference>
<dbReference type="PANTHER" id="PTHR46797">
    <property type="entry name" value="HTH-TYPE TRANSCRIPTIONAL REGULATOR"/>
    <property type="match status" value="1"/>
</dbReference>
<reference evidence="3 4" key="1">
    <citation type="submission" date="2024-03" db="EMBL/GenBank/DDBJ databases">
        <title>Human intestinal bacterial collection.</title>
        <authorList>
            <person name="Pauvert C."/>
            <person name="Hitch T.C.A."/>
            <person name="Clavel T."/>
        </authorList>
    </citation>
    <scope>NUCLEOTIDE SEQUENCE [LARGE SCALE GENOMIC DNA]</scope>
    <source>
        <strain evidence="3 4">CLA-SR-H024</strain>
    </source>
</reference>
<dbReference type="Proteomes" id="UP001465426">
    <property type="component" value="Unassembled WGS sequence"/>
</dbReference>
<keyword evidence="1" id="KW-0238">DNA-binding</keyword>
<dbReference type="InterPro" id="IPR013096">
    <property type="entry name" value="Cupin_2"/>
</dbReference>
<dbReference type="InterPro" id="IPR011051">
    <property type="entry name" value="RmlC_Cupin_sf"/>
</dbReference>
<feature type="domain" description="HTH cro/C1-type" evidence="2">
    <location>
        <begin position="19"/>
        <end position="73"/>
    </location>
</feature>
<dbReference type="SUPFAM" id="SSF47413">
    <property type="entry name" value="lambda repressor-like DNA-binding domains"/>
    <property type="match status" value="1"/>
</dbReference>
<dbReference type="PROSITE" id="PS50943">
    <property type="entry name" value="HTH_CROC1"/>
    <property type="match status" value="1"/>
</dbReference>
<dbReference type="InterPro" id="IPR010982">
    <property type="entry name" value="Lambda_DNA-bd_dom_sf"/>
</dbReference>
<dbReference type="PANTHER" id="PTHR46797:SF24">
    <property type="entry name" value="DNA-BINDING PHAGE PROTEIN"/>
    <property type="match status" value="1"/>
</dbReference>
<evidence type="ECO:0000313" key="3">
    <source>
        <dbReference type="EMBL" id="MEQ2468375.1"/>
    </source>
</evidence>
<dbReference type="InterPro" id="IPR050807">
    <property type="entry name" value="TransReg_Diox_bact_type"/>
</dbReference>
<dbReference type="SMART" id="SM00530">
    <property type="entry name" value="HTH_XRE"/>
    <property type="match status" value="1"/>
</dbReference>
<name>A0ABV1F4S1_9BACI</name>